<dbReference type="Proteomes" id="UP000004508">
    <property type="component" value="Unassembled WGS sequence"/>
</dbReference>
<dbReference type="Gene3D" id="2.30.320.10">
    <property type="entry name" value="YwqG-like"/>
    <property type="match status" value="1"/>
</dbReference>
<dbReference type="OrthoDB" id="571198at2"/>
<dbReference type="EMBL" id="ADVG01000003">
    <property type="protein sequence ID" value="EFH83129.1"/>
    <property type="molecule type" value="Genomic_DNA"/>
</dbReference>
<comment type="caution">
    <text evidence="1">The sequence shown here is derived from an EMBL/GenBank/DDBJ whole genome shotgun (WGS) entry which is preliminary data.</text>
</comment>
<keyword evidence="2" id="KW-1185">Reference proteome</keyword>
<organism evidence="1 2">
    <name type="scientific">Ktedonobacter racemifer DSM 44963</name>
    <dbReference type="NCBI Taxonomy" id="485913"/>
    <lineage>
        <taxon>Bacteria</taxon>
        <taxon>Bacillati</taxon>
        <taxon>Chloroflexota</taxon>
        <taxon>Ktedonobacteria</taxon>
        <taxon>Ktedonobacterales</taxon>
        <taxon>Ktedonobacteraceae</taxon>
        <taxon>Ktedonobacter</taxon>
    </lineage>
</organism>
<dbReference type="AlphaFoldDB" id="D6TXT2"/>
<sequence>MMQKRTTPPPPLDITALFPELAPLARRAVRLHPRRGLKPGPGESKVGGTFLWPANEPWPMCSVGHAQTEPRRKQDAELLRREAETWGPVNERYPSGKPMPEGQPHGAYVGVIQLRVADVPELGFPEGCDLFQLLWCPRDHDHEEYSYYGPECRVYWRQSSTISEVLKEQPVPAIFDPHYMPQVCQFIPERIQDYPDVFALPEELQYRIWNWEETEAAQGHVYGYPDAAPGMKIGENVDWIQDPWFPPCPSCRQEMEHLLTVASWEWDGGSFRWWRPLEEPPLAHGVPLQDGQDTNDDAGITLGDAGNIYLFVCRRCPGWPIAYTLQCS</sequence>
<evidence type="ECO:0008006" key="3">
    <source>
        <dbReference type="Google" id="ProtNLM"/>
    </source>
</evidence>
<evidence type="ECO:0000313" key="1">
    <source>
        <dbReference type="EMBL" id="EFH83129.1"/>
    </source>
</evidence>
<protein>
    <recommendedName>
        <fullName evidence="3">DUF1963 domain-containing protein</fullName>
    </recommendedName>
</protein>
<dbReference type="RefSeq" id="WP_007913600.1">
    <property type="nucleotide sequence ID" value="NZ_ADVG01000003.1"/>
</dbReference>
<dbReference type="InParanoid" id="D6TXT2"/>
<accession>D6TXT2</accession>
<evidence type="ECO:0000313" key="2">
    <source>
        <dbReference type="Proteomes" id="UP000004508"/>
    </source>
</evidence>
<reference evidence="1 2" key="1">
    <citation type="journal article" date="2011" name="Stand. Genomic Sci.">
        <title>Non-contiguous finished genome sequence and contextual data of the filamentous soil bacterium Ktedonobacter racemifer type strain (SOSP1-21).</title>
        <authorList>
            <person name="Chang Y.J."/>
            <person name="Land M."/>
            <person name="Hauser L."/>
            <person name="Chertkov O."/>
            <person name="Del Rio T.G."/>
            <person name="Nolan M."/>
            <person name="Copeland A."/>
            <person name="Tice H."/>
            <person name="Cheng J.F."/>
            <person name="Lucas S."/>
            <person name="Han C."/>
            <person name="Goodwin L."/>
            <person name="Pitluck S."/>
            <person name="Ivanova N."/>
            <person name="Ovchinikova G."/>
            <person name="Pati A."/>
            <person name="Chen A."/>
            <person name="Palaniappan K."/>
            <person name="Mavromatis K."/>
            <person name="Liolios K."/>
            <person name="Brettin T."/>
            <person name="Fiebig A."/>
            <person name="Rohde M."/>
            <person name="Abt B."/>
            <person name="Goker M."/>
            <person name="Detter J.C."/>
            <person name="Woyke T."/>
            <person name="Bristow J."/>
            <person name="Eisen J.A."/>
            <person name="Markowitz V."/>
            <person name="Hugenholtz P."/>
            <person name="Kyrpides N.C."/>
            <person name="Klenk H.P."/>
            <person name="Lapidus A."/>
        </authorList>
    </citation>
    <scope>NUCLEOTIDE SEQUENCE [LARGE SCALE GENOMIC DNA]</scope>
    <source>
        <strain evidence="2">DSM 44963</strain>
    </source>
</reference>
<dbReference type="eggNOG" id="COG3878">
    <property type="taxonomic scope" value="Bacteria"/>
</dbReference>
<gene>
    <name evidence="1" type="ORF">Krac_4062</name>
</gene>
<name>D6TXT2_KTERA</name>
<proteinExistence type="predicted"/>